<reference evidence="3" key="1">
    <citation type="journal article" date="2020" name="New Phytol.">
        <title>Comparative genomics reveals dynamic genome evolution in host specialist ectomycorrhizal fungi.</title>
        <authorList>
            <person name="Lofgren L.A."/>
            <person name="Nguyen N.H."/>
            <person name="Vilgalys R."/>
            <person name="Ruytinx J."/>
            <person name="Liao H.L."/>
            <person name="Branco S."/>
            <person name="Kuo A."/>
            <person name="LaButti K."/>
            <person name="Lipzen A."/>
            <person name="Andreopoulos W."/>
            <person name="Pangilinan J."/>
            <person name="Riley R."/>
            <person name="Hundley H."/>
            <person name="Na H."/>
            <person name="Barry K."/>
            <person name="Grigoriev I.V."/>
            <person name="Stajich J.E."/>
            <person name="Kennedy P.G."/>
        </authorList>
    </citation>
    <scope>NUCLEOTIDE SEQUENCE</scope>
    <source>
        <strain evidence="3">S12</strain>
    </source>
</reference>
<feature type="domain" description="F-box" evidence="2">
    <location>
        <begin position="11"/>
        <end position="56"/>
    </location>
</feature>
<proteinExistence type="predicted"/>
<dbReference type="PROSITE" id="PS50181">
    <property type="entry name" value="FBOX"/>
    <property type="match status" value="1"/>
</dbReference>
<dbReference type="GeneID" id="64599308"/>
<sequence>MTIPPFGYRIMPTITDLPDELLDEITHLLPKGTLFSLCTVSNRFQPRATRWLYRSLALAGNGETIKICKALISNKIAATSVRKVLLWPGLAFSRLSLTGGPFYLYLSAFYKLLSRALACAINVENIRLMFPYCGASLSFDACAFSNLHSFATTMEPHTLASFVRRHPQLQELHISPSDIRSITLSEFSGISLSSLNSVCLPQSLLFIISPDAPLRSVLSPEIEDDNEEIPHFIRHLSRYSTTLTELHLCRPHWNAEVLMHVATLLPKIKSFTFTRMTPGLHDPANVAFLEACETALPFFSSLSQFRIEVSRNRELAGFTFVSDYRCDFTMVRTWGNKCPTLSICAFPSGTAWHRIEDNVWMPDLHHKAAIRWFFEAASTDQFPIDVMGSLQLFCDSMGKVDTLGLLNFRSPSAMESIGLYHQTEEDESEVYSSDSDEDDVEIEE</sequence>
<feature type="compositionally biased region" description="Acidic residues" evidence="1">
    <location>
        <begin position="424"/>
        <end position="444"/>
    </location>
</feature>
<organism evidence="3 4">
    <name type="scientific">Suillus plorans</name>
    <dbReference type="NCBI Taxonomy" id="116603"/>
    <lineage>
        <taxon>Eukaryota</taxon>
        <taxon>Fungi</taxon>
        <taxon>Dikarya</taxon>
        <taxon>Basidiomycota</taxon>
        <taxon>Agaricomycotina</taxon>
        <taxon>Agaricomycetes</taxon>
        <taxon>Agaricomycetidae</taxon>
        <taxon>Boletales</taxon>
        <taxon>Suillineae</taxon>
        <taxon>Suillaceae</taxon>
        <taxon>Suillus</taxon>
    </lineage>
</organism>
<evidence type="ECO:0000259" key="2">
    <source>
        <dbReference type="PROSITE" id="PS50181"/>
    </source>
</evidence>
<gene>
    <name evidence="3" type="ORF">HD556DRAFT_1436273</name>
</gene>
<evidence type="ECO:0000313" key="3">
    <source>
        <dbReference type="EMBL" id="KAG1806303.1"/>
    </source>
</evidence>
<dbReference type="Proteomes" id="UP000719766">
    <property type="component" value="Unassembled WGS sequence"/>
</dbReference>
<dbReference type="InterPro" id="IPR001810">
    <property type="entry name" value="F-box_dom"/>
</dbReference>
<dbReference type="OrthoDB" id="2862720at2759"/>
<dbReference type="AlphaFoldDB" id="A0A9P7J794"/>
<evidence type="ECO:0000256" key="1">
    <source>
        <dbReference type="SAM" id="MobiDB-lite"/>
    </source>
</evidence>
<comment type="caution">
    <text evidence="3">The sequence shown here is derived from an EMBL/GenBank/DDBJ whole genome shotgun (WGS) entry which is preliminary data.</text>
</comment>
<accession>A0A9P7J794</accession>
<protein>
    <recommendedName>
        <fullName evidence="2">F-box domain-containing protein</fullName>
    </recommendedName>
</protein>
<feature type="region of interest" description="Disordered" evidence="1">
    <location>
        <begin position="422"/>
        <end position="444"/>
    </location>
</feature>
<evidence type="ECO:0000313" key="4">
    <source>
        <dbReference type="Proteomes" id="UP000719766"/>
    </source>
</evidence>
<keyword evidence="4" id="KW-1185">Reference proteome</keyword>
<dbReference type="RefSeq" id="XP_041166774.1">
    <property type="nucleotide sequence ID" value="XM_041305544.1"/>
</dbReference>
<dbReference type="EMBL" id="JABBWE010000002">
    <property type="protein sequence ID" value="KAG1806303.1"/>
    <property type="molecule type" value="Genomic_DNA"/>
</dbReference>
<name>A0A9P7J794_9AGAM</name>